<organism evidence="1 2">
    <name type="scientific">Anditalea andensis</name>
    <dbReference type="NCBI Taxonomy" id="1048983"/>
    <lineage>
        <taxon>Bacteria</taxon>
        <taxon>Pseudomonadati</taxon>
        <taxon>Bacteroidota</taxon>
        <taxon>Cytophagia</taxon>
        <taxon>Cytophagales</taxon>
        <taxon>Cytophagaceae</taxon>
        <taxon>Anditalea</taxon>
    </lineage>
</organism>
<keyword evidence="2" id="KW-1185">Reference proteome</keyword>
<accession>A0A074LM12</accession>
<dbReference type="STRING" id="1048983.EL17_04420"/>
<reference evidence="1 2" key="1">
    <citation type="submission" date="2014-04" db="EMBL/GenBank/DDBJ databases">
        <title>Characterization and application of a salt tolerant electro-active bacterium.</title>
        <authorList>
            <person name="Yang L."/>
            <person name="Wei S."/>
            <person name="Tay Q.X.M."/>
        </authorList>
    </citation>
    <scope>NUCLEOTIDE SEQUENCE [LARGE SCALE GENOMIC DNA]</scope>
    <source>
        <strain evidence="1 2">LY1</strain>
    </source>
</reference>
<dbReference type="Proteomes" id="UP000027821">
    <property type="component" value="Unassembled WGS sequence"/>
</dbReference>
<protein>
    <submittedName>
        <fullName evidence="1">Uncharacterized protein</fullName>
    </submittedName>
</protein>
<dbReference type="AlphaFoldDB" id="A0A074LM12"/>
<name>A0A074LM12_9BACT</name>
<dbReference type="eggNOG" id="ENOG5033Q8V">
    <property type="taxonomic scope" value="Bacteria"/>
</dbReference>
<evidence type="ECO:0000313" key="1">
    <source>
        <dbReference type="EMBL" id="KEO74927.1"/>
    </source>
</evidence>
<dbReference type="EMBL" id="JMIH01000014">
    <property type="protein sequence ID" value="KEO74927.1"/>
    <property type="molecule type" value="Genomic_DNA"/>
</dbReference>
<dbReference type="RefSeq" id="WP_035071302.1">
    <property type="nucleotide sequence ID" value="NZ_JMIH01000014.1"/>
</dbReference>
<sequence length="276" mass="32678">MNQEKVTPVFQLFEQQLDNSSKLFTDLSKQFKTKKAIELEEKLIFLEIYIQLLSKIHFEEKDLKFKLFSPFKKLFKLLKKVLHLKLIREALADKSHTLTYGSFENYLLKEKSILYTEIFDHILSLPGSIWEDLYMDVRMHSTSIKPLMVNTATTQIINEELEFSYFDSLQEPTAKSIKDIYESLQIIIAIENFRMISGLNAVFTPTIHDDMNDLSKSLYSWYQNHLLLQQLTHFFSEKEMITEKYKNLIQDIKKSKKKLTTKVISQSKILFTERLH</sequence>
<evidence type="ECO:0000313" key="2">
    <source>
        <dbReference type="Proteomes" id="UP000027821"/>
    </source>
</evidence>
<dbReference type="OrthoDB" id="835587at2"/>
<comment type="caution">
    <text evidence="1">The sequence shown here is derived from an EMBL/GenBank/DDBJ whole genome shotgun (WGS) entry which is preliminary data.</text>
</comment>
<gene>
    <name evidence="1" type="ORF">EL17_04420</name>
</gene>
<proteinExistence type="predicted"/>